<evidence type="ECO:0000259" key="6">
    <source>
        <dbReference type="Pfam" id="PF02656"/>
    </source>
</evidence>
<evidence type="ECO:0000256" key="3">
    <source>
        <dbReference type="ARBA" id="ARBA00022989"/>
    </source>
</evidence>
<dbReference type="AlphaFoldDB" id="A0A9W7SN60"/>
<evidence type="ECO:0000256" key="1">
    <source>
        <dbReference type="ARBA" id="ARBA00004127"/>
    </source>
</evidence>
<keyword evidence="4" id="KW-0472">Membrane</keyword>
<evidence type="ECO:0000256" key="2">
    <source>
        <dbReference type="ARBA" id="ARBA00022692"/>
    </source>
</evidence>
<dbReference type="EMBL" id="RIBY02002123">
    <property type="protein sequence ID" value="KAH9825420.1"/>
    <property type="molecule type" value="Genomic_DNA"/>
</dbReference>
<name>A0A9W7SN60_9PEZI</name>
<feature type="domain" description="DUF202" evidence="6">
    <location>
        <begin position="26"/>
        <end position="69"/>
    </location>
</feature>
<comment type="caution">
    <text evidence="7">The sequence shown here is derived from an EMBL/GenBank/DDBJ whole genome shotgun (WGS) entry which is preliminary data.</text>
</comment>
<feature type="compositionally biased region" description="Low complexity" evidence="5">
    <location>
        <begin position="1"/>
        <end position="18"/>
    </location>
</feature>
<accession>A0A9W7SN60</accession>
<organism evidence="7 8">
    <name type="scientific">Teratosphaeria destructans</name>
    <dbReference type="NCBI Taxonomy" id="418781"/>
    <lineage>
        <taxon>Eukaryota</taxon>
        <taxon>Fungi</taxon>
        <taxon>Dikarya</taxon>
        <taxon>Ascomycota</taxon>
        <taxon>Pezizomycotina</taxon>
        <taxon>Dothideomycetes</taxon>
        <taxon>Dothideomycetidae</taxon>
        <taxon>Mycosphaerellales</taxon>
        <taxon>Teratosphaeriaceae</taxon>
        <taxon>Teratosphaeria</taxon>
    </lineage>
</organism>
<dbReference type="Pfam" id="PF02656">
    <property type="entry name" value="DUF202"/>
    <property type="match status" value="1"/>
</dbReference>
<evidence type="ECO:0000313" key="8">
    <source>
        <dbReference type="Proteomes" id="UP001138500"/>
    </source>
</evidence>
<proteinExistence type="predicted"/>
<keyword evidence="2" id="KW-0812">Transmembrane</keyword>
<reference evidence="7 8" key="2">
    <citation type="journal article" date="2021" name="Curr. Genet.">
        <title>Genetic response to nitrogen starvation in the aggressive Eucalyptus foliar pathogen Teratosphaeria destructans.</title>
        <authorList>
            <person name="Havenga M."/>
            <person name="Wingfield B.D."/>
            <person name="Wingfield M.J."/>
            <person name="Dreyer L.L."/>
            <person name="Roets F."/>
            <person name="Aylward J."/>
        </authorList>
    </citation>
    <scope>NUCLEOTIDE SEQUENCE [LARGE SCALE GENOMIC DNA]</scope>
    <source>
        <strain evidence="7">CMW44962</strain>
    </source>
</reference>
<sequence>MWSRFPSSSSTYFSAPRPANTGSVARDLLASERTSLAWTRSGRGPIALGVALEKVEALALIAPTLLQLEDGNTTVQRVCGSPVAAPVSLLVRRGIPP</sequence>
<comment type="subcellular location">
    <subcellularLocation>
        <location evidence="1">Endomembrane system</location>
        <topology evidence="1">Multi-pass membrane protein</topology>
    </subcellularLocation>
</comment>
<dbReference type="OrthoDB" id="199599at2759"/>
<dbReference type="Proteomes" id="UP001138500">
    <property type="component" value="Unassembled WGS sequence"/>
</dbReference>
<keyword evidence="8" id="KW-1185">Reference proteome</keyword>
<keyword evidence="3" id="KW-1133">Transmembrane helix</keyword>
<evidence type="ECO:0000313" key="7">
    <source>
        <dbReference type="EMBL" id="KAH9825420.1"/>
    </source>
</evidence>
<dbReference type="InterPro" id="IPR003807">
    <property type="entry name" value="DUF202"/>
</dbReference>
<evidence type="ECO:0000256" key="5">
    <source>
        <dbReference type="SAM" id="MobiDB-lite"/>
    </source>
</evidence>
<protein>
    <recommendedName>
        <fullName evidence="6">DUF202 domain-containing protein</fullName>
    </recommendedName>
</protein>
<gene>
    <name evidence="7" type="ORF">Tdes44962_MAKER04261</name>
</gene>
<evidence type="ECO:0000256" key="4">
    <source>
        <dbReference type="ARBA" id="ARBA00023136"/>
    </source>
</evidence>
<feature type="region of interest" description="Disordered" evidence="5">
    <location>
        <begin position="1"/>
        <end position="21"/>
    </location>
</feature>
<dbReference type="GO" id="GO:0012505">
    <property type="term" value="C:endomembrane system"/>
    <property type="evidence" value="ECO:0007669"/>
    <property type="project" value="UniProtKB-SubCell"/>
</dbReference>
<reference evidence="7 8" key="1">
    <citation type="journal article" date="2018" name="IMA Fungus">
        <title>IMA Genome-F 10: Nine draft genome sequences of Claviceps purpurea s.lat., including C. arundinis, C. humidiphila, and C. cf. spartinae, pseudomolecules for the pitch canker pathogen Fusarium circinatum, draft genome of Davidsoniella eucalypti, Grosmannia galeiformis, Quambalaria eucalypti, and Teratosphaeria destructans.</title>
        <authorList>
            <person name="Wingfield B.D."/>
            <person name="Liu M."/>
            <person name="Nguyen H.D."/>
            <person name="Lane F.A."/>
            <person name="Morgan S.W."/>
            <person name="De Vos L."/>
            <person name="Wilken P.M."/>
            <person name="Duong T.A."/>
            <person name="Aylward J."/>
            <person name="Coetzee M.P."/>
            <person name="Dadej K."/>
            <person name="De Beer Z.W."/>
            <person name="Findlay W."/>
            <person name="Havenga M."/>
            <person name="Kolarik M."/>
            <person name="Menzies J.G."/>
            <person name="Naidoo K."/>
            <person name="Pochopski O."/>
            <person name="Shoukouhi P."/>
            <person name="Santana Q.C."/>
            <person name="Seifert K.A."/>
            <person name="Soal N."/>
            <person name="Steenkamp E.T."/>
            <person name="Tatham C.T."/>
            <person name="van der Nest M.A."/>
            <person name="Wingfield M.J."/>
        </authorList>
    </citation>
    <scope>NUCLEOTIDE SEQUENCE [LARGE SCALE GENOMIC DNA]</scope>
    <source>
        <strain evidence="7">CMW44962</strain>
    </source>
</reference>